<comment type="pathway">
    <text evidence="1">Secondary metabolite biosynthesis; hopanoid biosynthesis.</text>
</comment>
<dbReference type="PANTHER" id="PTHR11764:SF20">
    <property type="entry name" value="LANOSTEROL SYNTHASE"/>
    <property type="match status" value="1"/>
</dbReference>
<dbReference type="SUPFAM" id="SSF48239">
    <property type="entry name" value="Terpenoid cyclases/Protein prenyltransferases"/>
    <property type="match status" value="1"/>
</dbReference>
<evidence type="ECO:0000259" key="5">
    <source>
        <dbReference type="Pfam" id="PF13243"/>
    </source>
</evidence>
<dbReference type="InterPro" id="IPR018333">
    <property type="entry name" value="Squalene_cyclase"/>
</dbReference>
<dbReference type="GO" id="GO:0016866">
    <property type="term" value="F:intramolecular transferase activity"/>
    <property type="evidence" value="ECO:0007669"/>
    <property type="project" value="InterPro"/>
</dbReference>
<comment type="similarity">
    <text evidence="2">Belongs to the terpene cyclase/mutase family.</text>
</comment>
<feature type="domain" description="Squalene cyclase C-terminal" evidence="5">
    <location>
        <begin position="475"/>
        <end position="700"/>
    </location>
</feature>
<dbReference type="PANTHER" id="PTHR11764">
    <property type="entry name" value="TERPENE CYCLASE/MUTASE FAMILY MEMBER"/>
    <property type="match status" value="1"/>
</dbReference>
<dbReference type="AlphaFoldDB" id="A0A1H1UPL2"/>
<proteinExistence type="inferred from homology"/>
<name>A0A1H1UPL2_9ACTN</name>
<sequence length="741" mass="78883">MVVTGTCSPHPDGSRCAGAERYRGVLGHDHWLAYVRTTLTAAGFRADGPTLRRNVESFRTEGLQLRDQVFAERLRASFGIPGFEAARSDAYLWSRLPLMLGLGAAQARALEAGAHGLAPRAVVLGAAFNTAISLLDYLVDDMGSVGPAADALDPTLLAGLFTSEETARSCIAHAHRAIGNPLLAVVMGLVGVCAEEGWSLVGAGGTSSTWHSLGATVGELLRAELVSAGGAKADPDEFAEAVRWKSVGPTWALWQCAELAREALGLPACSKIEEDVTALGELFWLTDDLVDLVQDDRCGFPNVFLHRLYALLDQGSASQGGDQDLYVVGAEAADKVVSTLGRISSTPLRRFGRMVVGAWTGWSAGEAADGSTADPANGSMSRGPTAARRTDDRLRSAVAATGAILRSADADYSEAAHHLRFPRLTNDGVRYEEHPAVLSFRAVAVDALFDARDAGLPVPATHLATDMVQILRAKHRSVRGGWNYIADVEELPPDLDDLGQVLQVLSRYGDPALAASCEEGARLASDQQEPDGGINTWIIDPRGSSPADLAVRAYLPVMGGWGVHSEVVANFAAGLLRYDRVRFAVPLRKIAHYLAGAQEADGSWTSKWYAGPYYGTFRAVSVLAELLPGHEAIAHARRFLYARQNPDGSWGEGQPDPLDTALALLGILESGSAKDSEAPVNRGLDALVRSQAADGTWDPRPWIVFPTVDGPVTYGSRTMTTAFALKALVAADRLVHSAPTR</sequence>
<evidence type="ECO:0000256" key="3">
    <source>
        <dbReference type="ARBA" id="ARBA00022737"/>
    </source>
</evidence>
<dbReference type="STRING" id="117157.SAMN04489717_3713"/>
<evidence type="ECO:0000256" key="4">
    <source>
        <dbReference type="SAM" id="MobiDB-lite"/>
    </source>
</evidence>
<dbReference type="EMBL" id="LT629732">
    <property type="protein sequence ID" value="SDS74220.1"/>
    <property type="molecule type" value="Genomic_DNA"/>
</dbReference>
<dbReference type="RefSeq" id="WP_092654874.1">
    <property type="nucleotide sequence ID" value="NZ_LT629732.1"/>
</dbReference>
<dbReference type="OrthoDB" id="9758578at2"/>
<keyword evidence="3" id="KW-0677">Repeat</keyword>
<dbReference type="Proteomes" id="UP000198983">
    <property type="component" value="Chromosome I"/>
</dbReference>
<keyword evidence="7" id="KW-1185">Reference proteome</keyword>
<evidence type="ECO:0000256" key="2">
    <source>
        <dbReference type="ARBA" id="ARBA00009755"/>
    </source>
</evidence>
<dbReference type="GO" id="GO:0005811">
    <property type="term" value="C:lipid droplet"/>
    <property type="evidence" value="ECO:0007669"/>
    <property type="project" value="InterPro"/>
</dbReference>
<accession>A0A1H1UPL2</accession>
<dbReference type="InterPro" id="IPR032696">
    <property type="entry name" value="SQ_cyclase_C"/>
</dbReference>
<dbReference type="Gene3D" id="1.50.10.20">
    <property type="match status" value="1"/>
</dbReference>
<feature type="region of interest" description="Disordered" evidence="4">
    <location>
        <begin position="367"/>
        <end position="392"/>
    </location>
</feature>
<evidence type="ECO:0000256" key="1">
    <source>
        <dbReference type="ARBA" id="ARBA00004999"/>
    </source>
</evidence>
<evidence type="ECO:0000313" key="6">
    <source>
        <dbReference type="EMBL" id="SDS74220.1"/>
    </source>
</evidence>
<reference evidence="6 7" key="1">
    <citation type="submission" date="2016-10" db="EMBL/GenBank/DDBJ databases">
        <authorList>
            <person name="de Groot N.N."/>
        </authorList>
    </citation>
    <scope>NUCLEOTIDE SEQUENCE [LARGE SCALE GENOMIC DNA]</scope>
    <source>
        <strain evidence="6 7">DSM 22024</strain>
    </source>
</reference>
<dbReference type="UniPathway" id="UPA00337"/>
<dbReference type="InterPro" id="IPR008930">
    <property type="entry name" value="Terpenoid_cyclase/PrenylTrfase"/>
</dbReference>
<evidence type="ECO:0000313" key="7">
    <source>
        <dbReference type="Proteomes" id="UP000198983"/>
    </source>
</evidence>
<dbReference type="GO" id="GO:0016104">
    <property type="term" value="P:triterpenoid biosynthetic process"/>
    <property type="evidence" value="ECO:0007669"/>
    <property type="project" value="InterPro"/>
</dbReference>
<gene>
    <name evidence="6" type="ORF">SAMN04489717_3713</name>
</gene>
<organism evidence="6 7">
    <name type="scientific">Actinopolymorpha singaporensis</name>
    <dbReference type="NCBI Taxonomy" id="117157"/>
    <lineage>
        <taxon>Bacteria</taxon>
        <taxon>Bacillati</taxon>
        <taxon>Actinomycetota</taxon>
        <taxon>Actinomycetes</taxon>
        <taxon>Propionibacteriales</taxon>
        <taxon>Actinopolymorphaceae</taxon>
        <taxon>Actinopolymorpha</taxon>
    </lineage>
</organism>
<protein>
    <submittedName>
        <fullName evidence="6">Squalene-hopene cyclase C-terminal domain-containing protein</fullName>
    </submittedName>
</protein>
<dbReference type="Pfam" id="PF13243">
    <property type="entry name" value="SQHop_cyclase_C"/>
    <property type="match status" value="1"/>
</dbReference>